<sequence length="42" mass="4977">MLVLFGQERTLNGIYLFWVVICCLFAEKTESLTLWFFVFALN</sequence>
<evidence type="ECO:0000256" key="1">
    <source>
        <dbReference type="SAM" id="Phobius"/>
    </source>
</evidence>
<evidence type="ECO:0000313" key="2">
    <source>
        <dbReference type="EMBL" id="MBX64187.1"/>
    </source>
</evidence>
<keyword evidence="1" id="KW-0812">Transmembrane</keyword>
<name>A0A2P2QB94_RHIMU</name>
<accession>A0A2P2QB94</accession>
<dbReference type="AlphaFoldDB" id="A0A2P2QB94"/>
<organism evidence="2">
    <name type="scientific">Rhizophora mucronata</name>
    <name type="common">Asiatic mangrove</name>
    <dbReference type="NCBI Taxonomy" id="61149"/>
    <lineage>
        <taxon>Eukaryota</taxon>
        <taxon>Viridiplantae</taxon>
        <taxon>Streptophyta</taxon>
        <taxon>Embryophyta</taxon>
        <taxon>Tracheophyta</taxon>
        <taxon>Spermatophyta</taxon>
        <taxon>Magnoliopsida</taxon>
        <taxon>eudicotyledons</taxon>
        <taxon>Gunneridae</taxon>
        <taxon>Pentapetalae</taxon>
        <taxon>rosids</taxon>
        <taxon>fabids</taxon>
        <taxon>Malpighiales</taxon>
        <taxon>Rhizophoraceae</taxon>
        <taxon>Rhizophora</taxon>
    </lineage>
</organism>
<feature type="transmembrane region" description="Helical" evidence="1">
    <location>
        <begin position="15"/>
        <end position="41"/>
    </location>
</feature>
<keyword evidence="1" id="KW-1133">Transmembrane helix</keyword>
<keyword evidence="1" id="KW-0472">Membrane</keyword>
<reference evidence="2" key="1">
    <citation type="submission" date="2018-02" db="EMBL/GenBank/DDBJ databases">
        <title>Rhizophora mucronata_Transcriptome.</title>
        <authorList>
            <person name="Meera S.P."/>
            <person name="Sreeshan A."/>
            <person name="Augustine A."/>
        </authorList>
    </citation>
    <scope>NUCLEOTIDE SEQUENCE</scope>
    <source>
        <tissue evidence="2">Leaf</tissue>
    </source>
</reference>
<dbReference type="EMBL" id="GGEC01083703">
    <property type="protein sequence ID" value="MBX64187.1"/>
    <property type="molecule type" value="Transcribed_RNA"/>
</dbReference>
<proteinExistence type="predicted"/>
<protein>
    <submittedName>
        <fullName evidence="2">Uncharacterized protein</fullName>
    </submittedName>
</protein>